<reference evidence="17 18" key="1">
    <citation type="submission" date="2023-10" db="EMBL/GenBank/DDBJ databases">
        <title>Complete Genome Sequence of Limnobacter thiooxidans CS-K2T, Isolated from freshwater lake sediments in Bavaria, Germany.</title>
        <authorList>
            <person name="Naruki M."/>
            <person name="Watanabe A."/>
            <person name="Warashina T."/>
            <person name="Morita T."/>
            <person name="Arakawa K."/>
        </authorList>
    </citation>
    <scope>NUCLEOTIDE SEQUENCE [LARGE SCALE GENOMIC DNA]</scope>
    <source>
        <strain evidence="17 18">CS-K2</strain>
    </source>
</reference>
<dbReference type="InterPro" id="IPR019307">
    <property type="entry name" value="RNA-bd_AU-1/RNase_E/G"/>
</dbReference>
<keyword evidence="7" id="KW-0820">tRNA-binding</keyword>
<keyword evidence="10" id="KW-0479">Metal-binding</keyword>
<dbReference type="EMBL" id="AP028947">
    <property type="protein sequence ID" value="BET27142.1"/>
    <property type="molecule type" value="Genomic_DNA"/>
</dbReference>
<dbReference type="NCBIfam" id="NF008689">
    <property type="entry name" value="PRK11712.1"/>
    <property type="match status" value="1"/>
</dbReference>
<dbReference type="Proteomes" id="UP001329151">
    <property type="component" value="Chromosome"/>
</dbReference>
<dbReference type="GO" id="GO:0008033">
    <property type="term" value="P:tRNA processing"/>
    <property type="evidence" value="ECO:0007669"/>
    <property type="project" value="UniProtKB-KW"/>
</dbReference>
<dbReference type="InterPro" id="IPR004659">
    <property type="entry name" value="RNase_E/G"/>
</dbReference>
<organism evidence="17 18">
    <name type="scientific">Limnobacter thiooxidans</name>
    <dbReference type="NCBI Taxonomy" id="131080"/>
    <lineage>
        <taxon>Bacteria</taxon>
        <taxon>Pseudomonadati</taxon>
        <taxon>Pseudomonadota</taxon>
        <taxon>Betaproteobacteria</taxon>
        <taxon>Burkholderiales</taxon>
        <taxon>Burkholderiaceae</taxon>
        <taxon>Limnobacter</taxon>
    </lineage>
</organism>
<protein>
    <recommendedName>
        <fullName evidence="4">Ribonuclease G</fullName>
    </recommendedName>
</protein>
<dbReference type="AlphaFoldDB" id="A0AA86JM03"/>
<dbReference type="SMART" id="SM00316">
    <property type="entry name" value="S1"/>
    <property type="match status" value="1"/>
</dbReference>
<keyword evidence="11" id="KW-0699">rRNA-binding</keyword>
<dbReference type="GO" id="GO:0019843">
    <property type="term" value="F:rRNA binding"/>
    <property type="evidence" value="ECO:0007669"/>
    <property type="project" value="UniProtKB-KW"/>
</dbReference>
<feature type="domain" description="S1 motif" evidence="16">
    <location>
        <begin position="38"/>
        <end position="124"/>
    </location>
</feature>
<dbReference type="GO" id="GO:0046872">
    <property type="term" value="F:metal ion binding"/>
    <property type="evidence" value="ECO:0007669"/>
    <property type="project" value="UniProtKB-KW"/>
</dbReference>
<comment type="similarity">
    <text evidence="3">Belongs to the RNase E/G family. RNase G subfamily.</text>
</comment>
<proteinExistence type="inferred from homology"/>
<dbReference type="GO" id="GO:0016787">
    <property type="term" value="F:hydrolase activity"/>
    <property type="evidence" value="ECO:0007669"/>
    <property type="project" value="UniProtKB-KW"/>
</dbReference>
<dbReference type="InterPro" id="IPR048583">
    <property type="entry name" value="RNase_E_G_thioredoxin-like"/>
</dbReference>
<dbReference type="PANTHER" id="PTHR30001:SF0">
    <property type="entry name" value="RIBONUCLEASE G"/>
    <property type="match status" value="1"/>
</dbReference>
<keyword evidence="8" id="KW-0819">tRNA processing</keyword>
<name>A0AA86JM03_9BURK</name>
<dbReference type="GO" id="GO:0006364">
    <property type="term" value="P:rRNA processing"/>
    <property type="evidence" value="ECO:0007669"/>
    <property type="project" value="UniProtKB-KW"/>
</dbReference>
<dbReference type="SUPFAM" id="SSF50249">
    <property type="entry name" value="Nucleic acid-binding proteins"/>
    <property type="match status" value="1"/>
</dbReference>
<sequence>MINEQILVNVTPQETRVAIVQHGAVQELHIERTSTRGIVGNVYLGKVVRVLPGMQSAFVDIGLERAAFLHVADLWEHRTYNHHQSKQNGNPPPAIEKMVFEGQTIIVQVSKDPLGTKGARLTTQISLAGRMLVHLPQDPHIGVSQRIENEGEREELRAKLTRLLPENTGGFIIRTHAEEATDEELTADVNYLRTRWREMLELTRMKPAPSLIYEDLTMAQRVVRDLVSTDTQAILIDSKETLKSLQTFAQTYAHEVTDRLQLHQGERPLFELYNIEDELQKALGRRVELKSGGYLIIDQTEALTTVDVNTGGFIGARNFEETVFKTNLEAAQSIARQLRLRNLGGIIVIDFIDMNTEDHKKAVLSELQKALDRDRARTSVTEFSTLGLVEMTRKRTRESLAHLLCEPCPSCQGKGQVKTAQTVAYEIMREIVRESRQFNPKEFRILASPAVIDLFLEEEAQHLGMLEEFVGKPITLQVDNLFVQEHYDIILT</sequence>
<evidence type="ECO:0000256" key="1">
    <source>
        <dbReference type="ARBA" id="ARBA00001946"/>
    </source>
</evidence>
<dbReference type="InterPro" id="IPR012340">
    <property type="entry name" value="NA-bd_OB-fold"/>
</dbReference>
<evidence type="ECO:0000256" key="10">
    <source>
        <dbReference type="ARBA" id="ARBA00022723"/>
    </source>
</evidence>
<dbReference type="GO" id="GO:0005737">
    <property type="term" value="C:cytoplasm"/>
    <property type="evidence" value="ECO:0007669"/>
    <property type="project" value="UniProtKB-SubCell"/>
</dbReference>
<dbReference type="Gene3D" id="3.40.1260.20">
    <property type="entry name" value="Ribonuclease E, catalytic domain"/>
    <property type="match status" value="1"/>
</dbReference>
<keyword evidence="5" id="KW-0963">Cytoplasm</keyword>
<accession>A0AA86JM03</accession>
<keyword evidence="9" id="KW-0540">Nuclease</keyword>
<evidence type="ECO:0000256" key="13">
    <source>
        <dbReference type="ARBA" id="ARBA00022801"/>
    </source>
</evidence>
<keyword evidence="12" id="KW-0255">Endonuclease</keyword>
<dbReference type="InterPro" id="IPR003029">
    <property type="entry name" value="S1_domain"/>
</dbReference>
<evidence type="ECO:0000256" key="9">
    <source>
        <dbReference type="ARBA" id="ARBA00022722"/>
    </source>
</evidence>
<dbReference type="GO" id="GO:0000049">
    <property type="term" value="F:tRNA binding"/>
    <property type="evidence" value="ECO:0007669"/>
    <property type="project" value="UniProtKB-KW"/>
</dbReference>
<evidence type="ECO:0000256" key="5">
    <source>
        <dbReference type="ARBA" id="ARBA00022490"/>
    </source>
</evidence>
<keyword evidence="14" id="KW-0460">Magnesium</keyword>
<evidence type="ECO:0000256" key="7">
    <source>
        <dbReference type="ARBA" id="ARBA00022555"/>
    </source>
</evidence>
<evidence type="ECO:0000256" key="6">
    <source>
        <dbReference type="ARBA" id="ARBA00022552"/>
    </source>
</evidence>
<comment type="subcellular location">
    <subcellularLocation>
        <location evidence="2">Cytoplasm</location>
    </subcellularLocation>
</comment>
<dbReference type="CDD" id="cd04453">
    <property type="entry name" value="S1_RNase_E"/>
    <property type="match status" value="1"/>
</dbReference>
<evidence type="ECO:0000313" key="17">
    <source>
        <dbReference type="EMBL" id="BET27142.1"/>
    </source>
</evidence>
<comment type="cofactor">
    <cofactor evidence="1">
        <name>Mg(2+)</name>
        <dbReference type="ChEBI" id="CHEBI:18420"/>
    </cofactor>
</comment>
<dbReference type="GO" id="GO:0004519">
    <property type="term" value="F:endonuclease activity"/>
    <property type="evidence" value="ECO:0007669"/>
    <property type="project" value="UniProtKB-KW"/>
</dbReference>
<gene>
    <name evidence="17" type="primary">rng</name>
    <name evidence="17" type="ORF">RGQ30_26430</name>
</gene>
<dbReference type="Pfam" id="PF20833">
    <property type="entry name" value="RNase_E_G_Thio"/>
    <property type="match status" value="1"/>
</dbReference>
<dbReference type="Pfam" id="PF10150">
    <property type="entry name" value="RNase_E_G"/>
    <property type="match status" value="1"/>
</dbReference>
<evidence type="ECO:0000256" key="2">
    <source>
        <dbReference type="ARBA" id="ARBA00004496"/>
    </source>
</evidence>
<keyword evidence="6" id="KW-0698">rRNA processing</keyword>
<evidence type="ECO:0000256" key="8">
    <source>
        <dbReference type="ARBA" id="ARBA00022694"/>
    </source>
</evidence>
<evidence type="ECO:0000256" key="11">
    <source>
        <dbReference type="ARBA" id="ARBA00022730"/>
    </source>
</evidence>
<evidence type="ECO:0000256" key="14">
    <source>
        <dbReference type="ARBA" id="ARBA00022842"/>
    </source>
</evidence>
<evidence type="ECO:0000313" key="18">
    <source>
        <dbReference type="Proteomes" id="UP001329151"/>
    </source>
</evidence>
<keyword evidence="18" id="KW-1185">Reference proteome</keyword>
<dbReference type="GO" id="GO:0004540">
    <property type="term" value="F:RNA nuclease activity"/>
    <property type="evidence" value="ECO:0007669"/>
    <property type="project" value="InterPro"/>
</dbReference>
<dbReference type="NCBIfam" id="TIGR00757">
    <property type="entry name" value="RNaseEG"/>
    <property type="match status" value="1"/>
</dbReference>
<dbReference type="KEGG" id="lto:RGQ30_26430"/>
<keyword evidence="15" id="KW-0694">RNA-binding</keyword>
<evidence type="ECO:0000256" key="3">
    <source>
        <dbReference type="ARBA" id="ARBA00005663"/>
    </source>
</evidence>
<evidence type="ECO:0000256" key="15">
    <source>
        <dbReference type="ARBA" id="ARBA00022884"/>
    </source>
</evidence>
<dbReference type="Gene3D" id="2.40.50.140">
    <property type="entry name" value="Nucleic acid-binding proteins"/>
    <property type="match status" value="1"/>
</dbReference>
<dbReference type="PANTHER" id="PTHR30001">
    <property type="entry name" value="RIBONUCLEASE"/>
    <property type="match status" value="1"/>
</dbReference>
<keyword evidence="13" id="KW-0378">Hydrolase</keyword>
<evidence type="ECO:0000256" key="12">
    <source>
        <dbReference type="ARBA" id="ARBA00022759"/>
    </source>
</evidence>
<evidence type="ECO:0000259" key="16">
    <source>
        <dbReference type="SMART" id="SM00316"/>
    </source>
</evidence>
<evidence type="ECO:0000256" key="4">
    <source>
        <dbReference type="ARBA" id="ARBA00017719"/>
    </source>
</evidence>